<proteinExistence type="predicted"/>
<sequence>MTFSAFLSSFSLLFLTFFYAFVRHFAFEDEGSRLYHGLDWLELPAPQSLFFFCICYAILRGKLGQPLLSGIGWDDKGLLVIIGMAMTAIERHEGGEGEPINKYHDIHLVNMQHV</sequence>
<dbReference type="Proteomes" id="UP001610446">
    <property type="component" value="Unassembled WGS sequence"/>
</dbReference>
<evidence type="ECO:0008006" key="4">
    <source>
        <dbReference type="Google" id="ProtNLM"/>
    </source>
</evidence>
<feature type="transmembrane region" description="Helical" evidence="1">
    <location>
        <begin position="44"/>
        <end position="59"/>
    </location>
</feature>
<protein>
    <recommendedName>
        <fullName evidence="4">Copper transporter</fullName>
    </recommendedName>
</protein>
<keyword evidence="1" id="KW-1133">Transmembrane helix</keyword>
<comment type="caution">
    <text evidence="2">The sequence shown here is derived from an EMBL/GenBank/DDBJ whole genome shotgun (WGS) entry which is preliminary data.</text>
</comment>
<evidence type="ECO:0000256" key="1">
    <source>
        <dbReference type="SAM" id="Phobius"/>
    </source>
</evidence>
<keyword evidence="1" id="KW-0812">Transmembrane</keyword>
<reference evidence="2 3" key="1">
    <citation type="submission" date="2024-07" db="EMBL/GenBank/DDBJ databases">
        <title>Section-level genome sequencing and comparative genomics of Aspergillus sections Usti and Cavernicolus.</title>
        <authorList>
            <consortium name="Lawrence Berkeley National Laboratory"/>
            <person name="Nybo J.L."/>
            <person name="Vesth T.C."/>
            <person name="Theobald S."/>
            <person name="Frisvad J.C."/>
            <person name="Larsen T.O."/>
            <person name="Kjaerboelling I."/>
            <person name="Rothschild-Mancinelli K."/>
            <person name="Lyhne E.K."/>
            <person name="Kogle M.E."/>
            <person name="Barry K."/>
            <person name="Clum A."/>
            <person name="Na H."/>
            <person name="Ledsgaard L."/>
            <person name="Lin J."/>
            <person name="Lipzen A."/>
            <person name="Kuo A."/>
            <person name="Riley R."/>
            <person name="Mondo S."/>
            <person name="Labutti K."/>
            <person name="Haridas S."/>
            <person name="Pangalinan J."/>
            <person name="Salamov A.A."/>
            <person name="Simmons B.A."/>
            <person name="Magnuson J.K."/>
            <person name="Chen J."/>
            <person name="Drula E."/>
            <person name="Henrissat B."/>
            <person name="Wiebenga A."/>
            <person name="Lubbers R.J."/>
            <person name="Gomes A.C."/>
            <person name="Makela M.R."/>
            <person name="Stajich J."/>
            <person name="Grigoriev I.V."/>
            <person name="Mortensen U.H."/>
            <person name="De Vries R.P."/>
            <person name="Baker S.E."/>
            <person name="Andersen M.R."/>
        </authorList>
    </citation>
    <scope>NUCLEOTIDE SEQUENCE [LARGE SCALE GENOMIC DNA]</scope>
    <source>
        <strain evidence="2 3">CBS 123904</strain>
    </source>
</reference>
<dbReference type="EMBL" id="JBFXLU010000019">
    <property type="protein sequence ID" value="KAL2853425.1"/>
    <property type="molecule type" value="Genomic_DNA"/>
</dbReference>
<accession>A0ABR4KMD7</accession>
<gene>
    <name evidence="2" type="ORF">BJY01DRAFT_64060</name>
</gene>
<name>A0ABR4KMD7_9EURO</name>
<organism evidence="2 3">
    <name type="scientific">Aspergillus pseudoustus</name>
    <dbReference type="NCBI Taxonomy" id="1810923"/>
    <lineage>
        <taxon>Eukaryota</taxon>
        <taxon>Fungi</taxon>
        <taxon>Dikarya</taxon>
        <taxon>Ascomycota</taxon>
        <taxon>Pezizomycotina</taxon>
        <taxon>Eurotiomycetes</taxon>
        <taxon>Eurotiomycetidae</taxon>
        <taxon>Eurotiales</taxon>
        <taxon>Aspergillaceae</taxon>
        <taxon>Aspergillus</taxon>
        <taxon>Aspergillus subgen. Nidulantes</taxon>
    </lineage>
</organism>
<evidence type="ECO:0000313" key="3">
    <source>
        <dbReference type="Proteomes" id="UP001610446"/>
    </source>
</evidence>
<evidence type="ECO:0000313" key="2">
    <source>
        <dbReference type="EMBL" id="KAL2853425.1"/>
    </source>
</evidence>
<keyword evidence="1" id="KW-0472">Membrane</keyword>
<keyword evidence="3" id="KW-1185">Reference proteome</keyword>